<sequence>MRQSKVLACIAISNTVLVTVPNFVYIFVLWFGFGEQTGQNIRFVGLVTNGLRCTLMLPLCIALRQDFRAVFSKMLSFKKRASCRREILYSCRREIFLGGLQA</sequence>
<name>A0A915KT77_ROMCU</name>
<proteinExistence type="predicted"/>
<feature type="transmembrane region" description="Helical" evidence="1">
    <location>
        <begin position="7"/>
        <end position="31"/>
    </location>
</feature>
<organism evidence="2 3">
    <name type="scientific">Romanomermis culicivorax</name>
    <name type="common">Nematode worm</name>
    <dbReference type="NCBI Taxonomy" id="13658"/>
    <lineage>
        <taxon>Eukaryota</taxon>
        <taxon>Metazoa</taxon>
        <taxon>Ecdysozoa</taxon>
        <taxon>Nematoda</taxon>
        <taxon>Enoplea</taxon>
        <taxon>Dorylaimia</taxon>
        <taxon>Mermithida</taxon>
        <taxon>Mermithoidea</taxon>
        <taxon>Mermithidae</taxon>
        <taxon>Romanomermis</taxon>
    </lineage>
</organism>
<reference evidence="3" key="1">
    <citation type="submission" date="2022-11" db="UniProtKB">
        <authorList>
            <consortium name="WormBaseParasite"/>
        </authorList>
    </citation>
    <scope>IDENTIFICATION</scope>
</reference>
<keyword evidence="1" id="KW-0812">Transmembrane</keyword>
<accession>A0A915KT77</accession>
<dbReference type="WBParaSite" id="nRc.2.0.1.t40828-RA">
    <property type="protein sequence ID" value="nRc.2.0.1.t40828-RA"/>
    <property type="gene ID" value="nRc.2.0.1.g40828"/>
</dbReference>
<dbReference type="Proteomes" id="UP000887565">
    <property type="component" value="Unplaced"/>
</dbReference>
<evidence type="ECO:0000313" key="3">
    <source>
        <dbReference type="WBParaSite" id="nRc.2.0.1.t40828-RA"/>
    </source>
</evidence>
<feature type="transmembrane region" description="Helical" evidence="1">
    <location>
        <begin position="43"/>
        <end position="63"/>
    </location>
</feature>
<keyword evidence="1" id="KW-0472">Membrane</keyword>
<dbReference type="AlphaFoldDB" id="A0A915KT77"/>
<evidence type="ECO:0000256" key="1">
    <source>
        <dbReference type="SAM" id="Phobius"/>
    </source>
</evidence>
<keyword evidence="1" id="KW-1133">Transmembrane helix</keyword>
<keyword evidence="2" id="KW-1185">Reference proteome</keyword>
<protein>
    <submittedName>
        <fullName evidence="3">Uncharacterized protein</fullName>
    </submittedName>
</protein>
<evidence type="ECO:0000313" key="2">
    <source>
        <dbReference type="Proteomes" id="UP000887565"/>
    </source>
</evidence>